<reference evidence="2" key="1">
    <citation type="journal article" date="2019" name="Int. J. Syst. Evol. Microbiol.">
        <title>The Global Catalogue of Microorganisms (GCM) 10K type strain sequencing project: providing services to taxonomists for standard genome sequencing and annotation.</title>
        <authorList>
            <consortium name="The Broad Institute Genomics Platform"/>
            <consortium name="The Broad Institute Genome Sequencing Center for Infectious Disease"/>
            <person name="Wu L."/>
            <person name="Ma J."/>
        </authorList>
    </citation>
    <scope>NUCLEOTIDE SEQUENCE [LARGE SCALE GENOMIC DNA]</scope>
    <source>
        <strain evidence="2">CCUG 48884</strain>
    </source>
</reference>
<dbReference type="EMBL" id="JBHTMC010000041">
    <property type="protein sequence ID" value="MFD1265765.1"/>
    <property type="molecule type" value="Genomic_DNA"/>
</dbReference>
<dbReference type="Proteomes" id="UP001597158">
    <property type="component" value="Unassembled WGS sequence"/>
</dbReference>
<name>A0ABW3WK81_9RHOO</name>
<evidence type="ECO:0000313" key="1">
    <source>
        <dbReference type="EMBL" id="MFD1265765.1"/>
    </source>
</evidence>
<gene>
    <name evidence="1" type="ORF">ACFQ4M_19490</name>
</gene>
<protein>
    <submittedName>
        <fullName evidence="1">Uncharacterized protein</fullName>
    </submittedName>
</protein>
<dbReference type="RefSeq" id="WP_154717459.1">
    <property type="nucleotide sequence ID" value="NZ_JARQZE010000031.1"/>
</dbReference>
<evidence type="ECO:0000313" key="2">
    <source>
        <dbReference type="Proteomes" id="UP001597158"/>
    </source>
</evidence>
<accession>A0ABW3WK81</accession>
<sequence>MQSPTQTVETRTLAVIAARLGVPLGTVRIERGNVFYETAEGLRCACSVGTPYWHGAAAEAVTQQIIQQAKAR</sequence>
<proteinExistence type="predicted"/>
<organism evidence="1 2">
    <name type="scientific">Thauera mechernichensis</name>
    <dbReference type="NCBI Taxonomy" id="82788"/>
    <lineage>
        <taxon>Bacteria</taxon>
        <taxon>Pseudomonadati</taxon>
        <taxon>Pseudomonadota</taxon>
        <taxon>Betaproteobacteria</taxon>
        <taxon>Rhodocyclales</taxon>
        <taxon>Zoogloeaceae</taxon>
        <taxon>Thauera</taxon>
    </lineage>
</organism>
<comment type="caution">
    <text evidence="1">The sequence shown here is derived from an EMBL/GenBank/DDBJ whole genome shotgun (WGS) entry which is preliminary data.</text>
</comment>
<keyword evidence="2" id="KW-1185">Reference proteome</keyword>